<name>A0A6J5P5C7_9CAUD</name>
<gene>
    <name evidence="1" type="ORF">UFOVP783_107</name>
</gene>
<organism evidence="1">
    <name type="scientific">uncultured Caudovirales phage</name>
    <dbReference type="NCBI Taxonomy" id="2100421"/>
    <lineage>
        <taxon>Viruses</taxon>
        <taxon>Duplodnaviria</taxon>
        <taxon>Heunggongvirae</taxon>
        <taxon>Uroviricota</taxon>
        <taxon>Caudoviricetes</taxon>
        <taxon>Peduoviridae</taxon>
        <taxon>Maltschvirus</taxon>
        <taxon>Maltschvirus maltsch</taxon>
    </lineage>
</organism>
<proteinExistence type="predicted"/>
<evidence type="ECO:0008006" key="2">
    <source>
        <dbReference type="Google" id="ProtNLM"/>
    </source>
</evidence>
<protein>
    <recommendedName>
        <fullName evidence="2">ParB/Sulfiredoxin</fullName>
    </recommendedName>
</protein>
<reference evidence="1" key="1">
    <citation type="submission" date="2020-04" db="EMBL/GenBank/DDBJ databases">
        <authorList>
            <person name="Chiriac C."/>
            <person name="Salcher M."/>
            <person name="Ghai R."/>
            <person name="Kavagutti S V."/>
        </authorList>
    </citation>
    <scope>NUCLEOTIDE SEQUENCE</scope>
</reference>
<accession>A0A6J5P5C7</accession>
<sequence>MTPQAESKIRTNSAAMCRTILHAALTHSGAIWAARNHTADTATVLAATIPTALATSKHVAAFMEEAVTRPQSYEANPDPSNPNASRIIYDVRRAWMAALAFPGVSVGVVDITDHLREYGRGVGKLSARSMRRIAAMPTDRMCCPLLAIKEGDGVRIIDGNHRAVRHHQEGLHLAPVVVLPEIASLIFRMTEAEAIEYAREAIRTNKAVRDDEIDKLREACNVSLEMATRLVAVTGEPVSEETRVKFVSLLAEAGLTPEQFGEAMERA</sequence>
<dbReference type="EMBL" id="LR796738">
    <property type="protein sequence ID" value="CAB4162734.1"/>
    <property type="molecule type" value="Genomic_DNA"/>
</dbReference>
<evidence type="ECO:0000313" key="1">
    <source>
        <dbReference type="EMBL" id="CAB4162734.1"/>
    </source>
</evidence>